<keyword evidence="2" id="KW-0812">Transmembrane</keyword>
<proteinExistence type="predicted"/>
<feature type="region of interest" description="Disordered" evidence="1">
    <location>
        <begin position="157"/>
        <end position="178"/>
    </location>
</feature>
<feature type="region of interest" description="Disordered" evidence="1">
    <location>
        <begin position="1"/>
        <end position="23"/>
    </location>
</feature>
<dbReference type="Proteomes" id="UP000822688">
    <property type="component" value="Chromosome 1"/>
</dbReference>
<name>A0A8T0J4I5_CERPU</name>
<feature type="transmembrane region" description="Helical" evidence="2">
    <location>
        <begin position="94"/>
        <end position="116"/>
    </location>
</feature>
<accession>A0A8T0J4I5</accession>
<dbReference type="PANTHER" id="PTHR34459:SF3">
    <property type="entry name" value="OS01G0264500 PROTEIN"/>
    <property type="match status" value="1"/>
</dbReference>
<dbReference type="PANTHER" id="PTHR34459">
    <property type="entry name" value="OS01G0264500 PROTEIN"/>
    <property type="match status" value="1"/>
</dbReference>
<feature type="compositionally biased region" description="Polar residues" evidence="1">
    <location>
        <begin position="166"/>
        <end position="178"/>
    </location>
</feature>
<evidence type="ECO:0000256" key="2">
    <source>
        <dbReference type="SAM" id="Phobius"/>
    </source>
</evidence>
<feature type="compositionally biased region" description="Basic and acidic residues" evidence="1">
    <location>
        <begin position="1"/>
        <end position="12"/>
    </location>
</feature>
<keyword evidence="4" id="KW-1185">Reference proteome</keyword>
<feature type="transmembrane region" description="Helical" evidence="2">
    <location>
        <begin position="62"/>
        <end position="82"/>
    </location>
</feature>
<keyword evidence="2" id="KW-1133">Transmembrane helix</keyword>
<dbReference type="AlphaFoldDB" id="A0A8T0J4I5"/>
<comment type="caution">
    <text evidence="3">The sequence shown here is derived from an EMBL/GenBank/DDBJ whole genome shotgun (WGS) entry which is preliminary data.</text>
</comment>
<protein>
    <submittedName>
        <fullName evidence="3">Uncharacterized protein</fullName>
    </submittedName>
</protein>
<gene>
    <name evidence="3" type="ORF">KC19_1G066000</name>
</gene>
<evidence type="ECO:0000313" key="3">
    <source>
        <dbReference type="EMBL" id="KAG0590036.1"/>
    </source>
</evidence>
<reference evidence="3" key="1">
    <citation type="submission" date="2020-06" db="EMBL/GenBank/DDBJ databases">
        <title>WGS assembly of Ceratodon purpureus strain R40.</title>
        <authorList>
            <person name="Carey S.B."/>
            <person name="Jenkins J."/>
            <person name="Shu S."/>
            <person name="Lovell J.T."/>
            <person name="Sreedasyam A."/>
            <person name="Maumus F."/>
            <person name="Tiley G.P."/>
            <person name="Fernandez-Pozo N."/>
            <person name="Barry K."/>
            <person name="Chen C."/>
            <person name="Wang M."/>
            <person name="Lipzen A."/>
            <person name="Daum C."/>
            <person name="Saski C.A."/>
            <person name="Payton A.C."/>
            <person name="Mcbreen J.C."/>
            <person name="Conrad R.E."/>
            <person name="Kollar L.M."/>
            <person name="Olsson S."/>
            <person name="Huttunen S."/>
            <person name="Landis J.B."/>
            <person name="Wickett N.J."/>
            <person name="Johnson M.G."/>
            <person name="Rensing S.A."/>
            <person name="Grimwood J."/>
            <person name="Schmutz J."/>
            <person name="Mcdaniel S.F."/>
        </authorList>
    </citation>
    <scope>NUCLEOTIDE SEQUENCE</scope>
    <source>
        <strain evidence="3">R40</strain>
    </source>
</reference>
<keyword evidence="2" id="KW-0472">Membrane</keyword>
<evidence type="ECO:0000256" key="1">
    <source>
        <dbReference type="SAM" id="MobiDB-lite"/>
    </source>
</evidence>
<sequence length="178" mass="18732">MASREAMEESKATSRSLDSPLYHAPTLRPGIGSPRCPRCSAPLSKDLEASGWTIAPFMRESFAMIGTAAGGSVASFYAFNAVMPHVKKRVGGPIWWQFVVGLPPVLLFSVGCAGLAGGTLPALAQLAVSTYHTASASSHSAISGITMRVEERGTNSLMPQLRESSHPTPSQSSVTQKS</sequence>
<organism evidence="3 4">
    <name type="scientific">Ceratodon purpureus</name>
    <name type="common">Fire moss</name>
    <name type="synonym">Dicranum purpureum</name>
    <dbReference type="NCBI Taxonomy" id="3225"/>
    <lineage>
        <taxon>Eukaryota</taxon>
        <taxon>Viridiplantae</taxon>
        <taxon>Streptophyta</taxon>
        <taxon>Embryophyta</taxon>
        <taxon>Bryophyta</taxon>
        <taxon>Bryophytina</taxon>
        <taxon>Bryopsida</taxon>
        <taxon>Dicranidae</taxon>
        <taxon>Pseudoditrichales</taxon>
        <taxon>Ditrichaceae</taxon>
        <taxon>Ceratodon</taxon>
    </lineage>
</organism>
<dbReference type="EMBL" id="CM026421">
    <property type="protein sequence ID" value="KAG0590036.1"/>
    <property type="molecule type" value="Genomic_DNA"/>
</dbReference>
<evidence type="ECO:0000313" key="4">
    <source>
        <dbReference type="Proteomes" id="UP000822688"/>
    </source>
</evidence>